<accession>A0A9D9EBB4</accession>
<reference evidence="2" key="2">
    <citation type="journal article" date="2021" name="PeerJ">
        <title>Extensive microbial diversity within the chicken gut microbiome revealed by metagenomics and culture.</title>
        <authorList>
            <person name="Gilroy R."/>
            <person name="Ravi A."/>
            <person name="Getino M."/>
            <person name="Pursley I."/>
            <person name="Horton D.L."/>
            <person name="Alikhan N.F."/>
            <person name="Baker D."/>
            <person name="Gharbi K."/>
            <person name="Hall N."/>
            <person name="Watson M."/>
            <person name="Adriaenssens E.M."/>
            <person name="Foster-Nyarko E."/>
            <person name="Jarju S."/>
            <person name="Secka A."/>
            <person name="Antonio M."/>
            <person name="Oren A."/>
            <person name="Chaudhuri R.R."/>
            <person name="La Ragione R."/>
            <person name="Hildebrand F."/>
            <person name="Pallen M.J."/>
        </authorList>
    </citation>
    <scope>NUCLEOTIDE SEQUENCE</scope>
    <source>
        <strain evidence="2">11167</strain>
    </source>
</reference>
<evidence type="ECO:0000313" key="2">
    <source>
        <dbReference type="EMBL" id="MBO8443411.1"/>
    </source>
</evidence>
<feature type="domain" description="HNH nuclease" evidence="1">
    <location>
        <begin position="188"/>
        <end position="239"/>
    </location>
</feature>
<keyword evidence="2" id="KW-0540">Nuclease</keyword>
<dbReference type="InterPro" id="IPR003615">
    <property type="entry name" value="HNH_nuc"/>
</dbReference>
<dbReference type="InterPro" id="IPR025938">
    <property type="entry name" value="RRXRR_dom"/>
</dbReference>
<keyword evidence="2" id="KW-0378">Hydrolase</keyword>
<evidence type="ECO:0000259" key="1">
    <source>
        <dbReference type="SMART" id="SM00507"/>
    </source>
</evidence>
<dbReference type="NCBIfam" id="NF040563">
    <property type="entry name" value="guided_IscB"/>
    <property type="match status" value="1"/>
</dbReference>
<keyword evidence="2" id="KW-0255">Endonuclease</keyword>
<sequence>MKVFVLDRHKKPLMPCTPRRARKLMESGRARVHKRFPFTIRLTDRTLKESAVQDVELRIDPGSRHTGFAVVRKDEDGEDHVLHLSQLEHRGQEIHLGLEKRASIRRGRRSRKTWYREPRFDNRTRPEGWLPPSLDHRVLTTRTWVERYMSLLPLSSISFEYAAFDTQLMQNPEISGVEYQRGELQGYEIRQYLYAKFGHKCAYCGTEEGKMELDHVVPRSKGGSDRVSNLVPCCHGCNQRKGNRSIEEFLAHDVERLAWIRSRQKAPLKDATAMNIVRPAILGMLHSTGLPVSCWSTARTKWNRDRLGIPKDHHLDAACVGDVIAIHDWQEQDVLMVKACGHGSRKRRHVDRYGFPYGHPFMKEKLVHGFQTGDMVKADVQKGKKAGIHIGKVSVRSTGRFNIKTATKTVQSIGWKNCTILQRKDGYEYSIAKQERIHPIGKPDGFPAENL</sequence>
<protein>
    <submittedName>
        <fullName evidence="2">HNH endonuclease</fullName>
    </submittedName>
</protein>
<dbReference type="Pfam" id="PF14239">
    <property type="entry name" value="RRXRR"/>
    <property type="match status" value="1"/>
</dbReference>
<dbReference type="Gene3D" id="1.10.30.50">
    <property type="match status" value="1"/>
</dbReference>
<proteinExistence type="predicted"/>
<name>A0A9D9EBB4_9SPIR</name>
<reference evidence="2" key="1">
    <citation type="submission" date="2020-10" db="EMBL/GenBank/DDBJ databases">
        <authorList>
            <person name="Gilroy R."/>
        </authorList>
    </citation>
    <scope>NUCLEOTIDE SEQUENCE</scope>
    <source>
        <strain evidence="2">11167</strain>
    </source>
</reference>
<organism evidence="2 3">
    <name type="scientific">Candidatus Aphodenecus pullistercoris</name>
    <dbReference type="NCBI Taxonomy" id="2840669"/>
    <lineage>
        <taxon>Bacteria</taxon>
        <taxon>Pseudomonadati</taxon>
        <taxon>Spirochaetota</taxon>
        <taxon>Spirochaetia</taxon>
        <taxon>Spirochaetales</taxon>
        <taxon>Candidatus Aphodenecus</taxon>
    </lineage>
</organism>
<dbReference type="Pfam" id="PF14279">
    <property type="entry name" value="HNH_5"/>
    <property type="match status" value="1"/>
</dbReference>
<dbReference type="InterPro" id="IPR029471">
    <property type="entry name" value="HNH_5"/>
</dbReference>
<gene>
    <name evidence="2" type="ORF">IAC42_06595</name>
</gene>
<dbReference type="SMART" id="SM00507">
    <property type="entry name" value="HNHc"/>
    <property type="match status" value="1"/>
</dbReference>
<dbReference type="CDD" id="cd00085">
    <property type="entry name" value="HNHc"/>
    <property type="match status" value="1"/>
</dbReference>
<dbReference type="InterPro" id="IPR047693">
    <property type="entry name" value="RNA-guided_IscB-like"/>
</dbReference>
<dbReference type="AlphaFoldDB" id="A0A9D9EBB4"/>
<evidence type="ECO:0000313" key="3">
    <source>
        <dbReference type="Proteomes" id="UP000823633"/>
    </source>
</evidence>
<dbReference type="Proteomes" id="UP000823633">
    <property type="component" value="Unassembled WGS sequence"/>
</dbReference>
<dbReference type="PANTHER" id="PTHR33877:SF2">
    <property type="entry name" value="OS07G0170200 PROTEIN"/>
    <property type="match status" value="1"/>
</dbReference>
<comment type="caution">
    <text evidence="2">The sequence shown here is derived from an EMBL/GenBank/DDBJ whole genome shotgun (WGS) entry which is preliminary data.</text>
</comment>
<dbReference type="InterPro" id="IPR052892">
    <property type="entry name" value="NA-targeting_endonuclease"/>
</dbReference>
<dbReference type="EMBL" id="JADIMU010000042">
    <property type="protein sequence ID" value="MBO8443411.1"/>
    <property type="molecule type" value="Genomic_DNA"/>
</dbReference>
<dbReference type="PANTHER" id="PTHR33877">
    <property type="entry name" value="SLL1193 PROTEIN"/>
    <property type="match status" value="1"/>
</dbReference>
<dbReference type="GO" id="GO:0004519">
    <property type="term" value="F:endonuclease activity"/>
    <property type="evidence" value="ECO:0007669"/>
    <property type="project" value="UniProtKB-KW"/>
</dbReference>